<name>A0ABV9FI18_9BACL</name>
<feature type="transmembrane region" description="Helical" evidence="1">
    <location>
        <begin position="19"/>
        <end position="36"/>
    </location>
</feature>
<evidence type="ECO:0000313" key="4">
    <source>
        <dbReference type="Proteomes" id="UP001596028"/>
    </source>
</evidence>
<dbReference type="PANTHER" id="PTHR37810:SF5">
    <property type="entry name" value="IMMUNITY PROTEIN SDPI"/>
    <property type="match status" value="1"/>
</dbReference>
<reference evidence="4" key="1">
    <citation type="journal article" date="2019" name="Int. J. Syst. Evol. Microbiol.">
        <title>The Global Catalogue of Microorganisms (GCM) 10K type strain sequencing project: providing services to taxonomists for standard genome sequencing and annotation.</title>
        <authorList>
            <consortium name="The Broad Institute Genomics Platform"/>
            <consortium name="The Broad Institute Genome Sequencing Center for Infectious Disease"/>
            <person name="Wu L."/>
            <person name="Ma J."/>
        </authorList>
    </citation>
    <scope>NUCLEOTIDE SEQUENCE [LARGE SCALE GENOMIC DNA]</scope>
    <source>
        <strain evidence="4">CCUG 49571</strain>
    </source>
</reference>
<dbReference type="Proteomes" id="UP001596028">
    <property type="component" value="Unassembled WGS sequence"/>
</dbReference>
<gene>
    <name evidence="3" type="ORF">ACFO3S_25565</name>
</gene>
<accession>A0ABV9FI18</accession>
<evidence type="ECO:0000313" key="3">
    <source>
        <dbReference type="EMBL" id="MFC4601631.1"/>
    </source>
</evidence>
<feature type="transmembrane region" description="Helical" evidence="1">
    <location>
        <begin position="63"/>
        <end position="84"/>
    </location>
</feature>
<comment type="caution">
    <text evidence="3">The sequence shown here is derived from an EMBL/GenBank/DDBJ whole genome shotgun (WGS) entry which is preliminary data.</text>
</comment>
<proteinExistence type="predicted"/>
<dbReference type="Pfam" id="PF13630">
    <property type="entry name" value="SdpI"/>
    <property type="match status" value="1"/>
</dbReference>
<feature type="domain" description="DUF1648" evidence="2">
    <location>
        <begin position="27"/>
        <end position="67"/>
    </location>
</feature>
<dbReference type="EMBL" id="JBHSEP010000028">
    <property type="protein sequence ID" value="MFC4601631.1"/>
    <property type="molecule type" value="Genomic_DNA"/>
</dbReference>
<dbReference type="PANTHER" id="PTHR37810">
    <property type="entry name" value="IMMUNITY PROTEIN SDPI"/>
    <property type="match status" value="1"/>
</dbReference>
<keyword evidence="1" id="KW-0812">Transmembrane</keyword>
<feature type="transmembrane region" description="Helical" evidence="1">
    <location>
        <begin position="123"/>
        <end position="142"/>
    </location>
</feature>
<dbReference type="PIRSF" id="PIRSF038959">
    <property type="entry name" value="SdpI"/>
    <property type="match status" value="1"/>
</dbReference>
<dbReference type="RefSeq" id="WP_378101933.1">
    <property type="nucleotide sequence ID" value="NZ_JBHSEP010000028.1"/>
</dbReference>
<dbReference type="InterPro" id="IPR012867">
    <property type="entry name" value="DUF1648"/>
</dbReference>
<keyword evidence="1" id="KW-1133">Transmembrane helix</keyword>
<feature type="transmembrane region" description="Helical" evidence="1">
    <location>
        <begin position="200"/>
        <end position="222"/>
    </location>
</feature>
<evidence type="ECO:0000259" key="2">
    <source>
        <dbReference type="Pfam" id="PF07853"/>
    </source>
</evidence>
<dbReference type="InterPro" id="IPR026272">
    <property type="entry name" value="SdpI"/>
</dbReference>
<dbReference type="Pfam" id="PF07853">
    <property type="entry name" value="DUF1648"/>
    <property type="match status" value="1"/>
</dbReference>
<keyword evidence="4" id="KW-1185">Reference proteome</keyword>
<keyword evidence="1" id="KW-0472">Membrane</keyword>
<feature type="transmembrane region" description="Helical" evidence="1">
    <location>
        <begin position="96"/>
        <end position="117"/>
    </location>
</feature>
<dbReference type="InterPro" id="IPR025962">
    <property type="entry name" value="SdpI/YhfL"/>
</dbReference>
<sequence length="228" mass="26210">MTNADHNEQEPSVWSRSDWILLAANIAIFTAVFLIFNDRLPDIVASHYNLRGEADRTMTKSSFWLMNAGLTIVLPSVMSIIRYIDPRKRNYARFQNYYNLIRWAINLFLHSVLLLVVLDNIGYKLPMLNLVIGGMGILWMIMGNRMGQMRSNFLFGIRTPWTLVDENNWRKTHRLGGRLWFAAGVIMFLSAWLTPSGWTVAILLVCTLASSLAPVLYSYMLFKQSPQT</sequence>
<evidence type="ECO:0000256" key="1">
    <source>
        <dbReference type="SAM" id="Phobius"/>
    </source>
</evidence>
<feature type="transmembrane region" description="Helical" evidence="1">
    <location>
        <begin position="175"/>
        <end position="194"/>
    </location>
</feature>
<protein>
    <submittedName>
        <fullName evidence="3">SdpI family protein</fullName>
    </submittedName>
</protein>
<organism evidence="3 4">
    <name type="scientific">Cohnella hongkongensis</name>
    <dbReference type="NCBI Taxonomy" id="178337"/>
    <lineage>
        <taxon>Bacteria</taxon>
        <taxon>Bacillati</taxon>
        <taxon>Bacillota</taxon>
        <taxon>Bacilli</taxon>
        <taxon>Bacillales</taxon>
        <taxon>Paenibacillaceae</taxon>
        <taxon>Cohnella</taxon>
    </lineage>
</organism>